<accession>S8CHV2</accession>
<comment type="caution">
    <text evidence="2">The sequence shown here is derived from an EMBL/GenBank/DDBJ whole genome shotgun (WGS) entry which is preliminary data.</text>
</comment>
<evidence type="ECO:0000313" key="2">
    <source>
        <dbReference type="EMBL" id="EPS64196.1"/>
    </source>
</evidence>
<organism evidence="2 3">
    <name type="scientific">Genlisea aurea</name>
    <dbReference type="NCBI Taxonomy" id="192259"/>
    <lineage>
        <taxon>Eukaryota</taxon>
        <taxon>Viridiplantae</taxon>
        <taxon>Streptophyta</taxon>
        <taxon>Embryophyta</taxon>
        <taxon>Tracheophyta</taxon>
        <taxon>Spermatophyta</taxon>
        <taxon>Magnoliopsida</taxon>
        <taxon>eudicotyledons</taxon>
        <taxon>Gunneridae</taxon>
        <taxon>Pentapetalae</taxon>
        <taxon>asterids</taxon>
        <taxon>lamiids</taxon>
        <taxon>Lamiales</taxon>
        <taxon>Lentibulariaceae</taxon>
        <taxon>Genlisea</taxon>
    </lineage>
</organism>
<dbReference type="OrthoDB" id="1847777at2759"/>
<gene>
    <name evidence="2" type="ORF">M569_10588</name>
</gene>
<name>S8CHV2_9LAMI</name>
<dbReference type="Proteomes" id="UP000015453">
    <property type="component" value="Unassembled WGS sequence"/>
</dbReference>
<evidence type="ECO:0000313" key="3">
    <source>
        <dbReference type="Proteomes" id="UP000015453"/>
    </source>
</evidence>
<dbReference type="PANTHER" id="PTHR36019:SF3">
    <property type="entry name" value="PLANT_PROTEIN"/>
    <property type="match status" value="1"/>
</dbReference>
<keyword evidence="3" id="KW-1185">Reference proteome</keyword>
<dbReference type="AlphaFoldDB" id="S8CHV2"/>
<sequence>MSPINCLRRMDSEEDMAAAKEKSKRVANLRLNVERSWSGNLAPKGKPLRSRTMEKHKIGPIPAPFGSAPTTPKLVRSSGMRRDWSFEDPRDAILHG</sequence>
<evidence type="ECO:0000256" key="1">
    <source>
        <dbReference type="SAM" id="MobiDB-lite"/>
    </source>
</evidence>
<dbReference type="EMBL" id="AUSU01004991">
    <property type="protein sequence ID" value="EPS64196.1"/>
    <property type="molecule type" value="Genomic_DNA"/>
</dbReference>
<protein>
    <submittedName>
        <fullName evidence="2">Uncharacterized protein</fullName>
    </submittedName>
</protein>
<feature type="region of interest" description="Disordered" evidence="1">
    <location>
        <begin position="57"/>
        <end position="96"/>
    </location>
</feature>
<feature type="compositionally biased region" description="Basic and acidic residues" evidence="1">
    <location>
        <begin position="80"/>
        <end position="96"/>
    </location>
</feature>
<reference evidence="2 3" key="1">
    <citation type="journal article" date="2013" name="BMC Genomics">
        <title>The miniature genome of a carnivorous plant Genlisea aurea contains a low number of genes and short non-coding sequences.</title>
        <authorList>
            <person name="Leushkin E.V."/>
            <person name="Sutormin R.A."/>
            <person name="Nabieva E.R."/>
            <person name="Penin A.A."/>
            <person name="Kondrashov A.S."/>
            <person name="Logacheva M.D."/>
        </authorList>
    </citation>
    <scope>NUCLEOTIDE SEQUENCE [LARGE SCALE GENOMIC DNA]</scope>
</reference>
<proteinExistence type="predicted"/>
<dbReference type="PANTHER" id="PTHR36019">
    <property type="entry name" value="PLANT/PROTEIN"/>
    <property type="match status" value="1"/>
</dbReference>